<dbReference type="InterPro" id="IPR002397">
    <property type="entry name" value="Cyt_P450_B"/>
</dbReference>
<protein>
    <recommendedName>
        <fullName evidence="10">Cytochrome P450</fullName>
    </recommendedName>
</protein>
<dbReference type="FunFam" id="1.10.630.10:FF:000018">
    <property type="entry name" value="Cytochrome P450 monooxygenase"/>
    <property type="match status" value="1"/>
</dbReference>
<sequence>MSNIELFNPYDWAFHDDPYPIYQQLREEHPVYHNPSLNFYALSRYEDVVNAFKNWPVFSSSAGVALENVSADVSKVFSMLGQDPPRQQAVRGIVRKVFTPRRIIEQEPILQRMCQQYIADFPEDSEVDFIEQFAGKVPMDLISEMIGVPACDRDMIRGWANDLIERVDGSPDIPPKAIEGSLGLLGYFGDMVKERRKTGHGDDLTTSMLTAELDGERLDDEEIVSFLFLMSVAGNETTTKLLANALYWGQKYPSEFSKVQVDHGNIPNWIEETTRFDSSSQILYRLTMEDTTLHGVTIPKGVKVALLIGAANRDPSFFERPEQYNIDRDFRNNIAFGKGVHFCLGAALARLEGRVCMEELFKAYRSYRIDEDSLVRVHSGNVRGFSQMKVRFAR</sequence>
<evidence type="ECO:0000256" key="3">
    <source>
        <dbReference type="ARBA" id="ARBA00022723"/>
    </source>
</evidence>
<dbReference type="Gene3D" id="1.10.630.10">
    <property type="entry name" value="Cytochrome P450"/>
    <property type="match status" value="1"/>
</dbReference>
<evidence type="ECO:0000256" key="5">
    <source>
        <dbReference type="ARBA" id="ARBA00023004"/>
    </source>
</evidence>
<dbReference type="GO" id="GO:0036199">
    <property type="term" value="F:cholest-4-en-3-one 26-monooxygenase activity"/>
    <property type="evidence" value="ECO:0007669"/>
    <property type="project" value="TreeGrafter"/>
</dbReference>
<dbReference type="GO" id="GO:0008395">
    <property type="term" value="F:steroid hydroxylase activity"/>
    <property type="evidence" value="ECO:0007669"/>
    <property type="project" value="TreeGrafter"/>
</dbReference>
<dbReference type="Proteomes" id="UP000275394">
    <property type="component" value="Unassembled WGS sequence"/>
</dbReference>
<evidence type="ECO:0000256" key="2">
    <source>
        <dbReference type="ARBA" id="ARBA00022617"/>
    </source>
</evidence>
<gene>
    <name evidence="8" type="ORF">EDC56_1648</name>
</gene>
<evidence type="ECO:0000256" key="1">
    <source>
        <dbReference type="ARBA" id="ARBA00010617"/>
    </source>
</evidence>
<dbReference type="PANTHER" id="PTHR46696:SF4">
    <property type="entry name" value="BIOTIN BIOSYNTHESIS CYTOCHROME P450"/>
    <property type="match status" value="1"/>
</dbReference>
<keyword evidence="2 7" id="KW-0349">Heme</keyword>
<dbReference type="GO" id="GO:0006707">
    <property type="term" value="P:cholesterol catabolic process"/>
    <property type="evidence" value="ECO:0007669"/>
    <property type="project" value="TreeGrafter"/>
</dbReference>
<dbReference type="GO" id="GO:0005506">
    <property type="term" value="F:iron ion binding"/>
    <property type="evidence" value="ECO:0007669"/>
    <property type="project" value="InterPro"/>
</dbReference>
<dbReference type="EMBL" id="RKHR01000004">
    <property type="protein sequence ID" value="ROS01219.1"/>
    <property type="molecule type" value="Genomic_DNA"/>
</dbReference>
<keyword evidence="9" id="KW-1185">Reference proteome</keyword>
<comment type="similarity">
    <text evidence="1 7">Belongs to the cytochrome P450 family.</text>
</comment>
<keyword evidence="5 7" id="KW-0408">Iron</keyword>
<keyword evidence="6 7" id="KW-0503">Monooxygenase</keyword>
<accession>A0A3N2DNJ0</accession>
<evidence type="ECO:0000256" key="4">
    <source>
        <dbReference type="ARBA" id="ARBA00023002"/>
    </source>
</evidence>
<organism evidence="8 9">
    <name type="scientific">Sinobacterium caligoides</name>
    <dbReference type="NCBI Taxonomy" id="933926"/>
    <lineage>
        <taxon>Bacteria</taxon>
        <taxon>Pseudomonadati</taxon>
        <taxon>Pseudomonadota</taxon>
        <taxon>Gammaproteobacteria</taxon>
        <taxon>Cellvibrionales</taxon>
        <taxon>Spongiibacteraceae</taxon>
        <taxon>Sinobacterium</taxon>
    </lineage>
</organism>
<dbReference type="InterPro" id="IPR001128">
    <property type="entry name" value="Cyt_P450"/>
</dbReference>
<keyword evidence="3 7" id="KW-0479">Metal-binding</keyword>
<evidence type="ECO:0000313" key="8">
    <source>
        <dbReference type="EMBL" id="ROS01219.1"/>
    </source>
</evidence>
<evidence type="ECO:0008006" key="10">
    <source>
        <dbReference type="Google" id="ProtNLM"/>
    </source>
</evidence>
<evidence type="ECO:0000256" key="6">
    <source>
        <dbReference type="ARBA" id="ARBA00023033"/>
    </source>
</evidence>
<evidence type="ECO:0000256" key="7">
    <source>
        <dbReference type="RuleBase" id="RU000461"/>
    </source>
</evidence>
<dbReference type="RefSeq" id="WP_123712038.1">
    <property type="nucleotide sequence ID" value="NZ_RKHR01000004.1"/>
</dbReference>
<dbReference type="OrthoDB" id="7052847at2"/>
<dbReference type="PANTHER" id="PTHR46696">
    <property type="entry name" value="P450, PUTATIVE (EUROFUNG)-RELATED"/>
    <property type="match status" value="1"/>
</dbReference>
<reference evidence="8 9" key="1">
    <citation type="submission" date="2018-11" db="EMBL/GenBank/DDBJ databases">
        <title>Genomic Encyclopedia of Type Strains, Phase IV (KMG-IV): sequencing the most valuable type-strain genomes for metagenomic binning, comparative biology and taxonomic classification.</title>
        <authorList>
            <person name="Goeker M."/>
        </authorList>
    </citation>
    <scope>NUCLEOTIDE SEQUENCE [LARGE SCALE GENOMIC DNA]</scope>
    <source>
        <strain evidence="8 9">DSM 100316</strain>
    </source>
</reference>
<dbReference type="AlphaFoldDB" id="A0A3N2DNJ0"/>
<dbReference type="PROSITE" id="PS00086">
    <property type="entry name" value="CYTOCHROME_P450"/>
    <property type="match status" value="1"/>
</dbReference>
<evidence type="ECO:0000313" key="9">
    <source>
        <dbReference type="Proteomes" id="UP000275394"/>
    </source>
</evidence>
<dbReference type="Pfam" id="PF00067">
    <property type="entry name" value="p450"/>
    <property type="match status" value="1"/>
</dbReference>
<comment type="caution">
    <text evidence="8">The sequence shown here is derived from an EMBL/GenBank/DDBJ whole genome shotgun (WGS) entry which is preliminary data.</text>
</comment>
<name>A0A3N2DNJ0_9GAMM</name>
<dbReference type="GO" id="GO:0020037">
    <property type="term" value="F:heme binding"/>
    <property type="evidence" value="ECO:0007669"/>
    <property type="project" value="InterPro"/>
</dbReference>
<proteinExistence type="inferred from homology"/>
<dbReference type="InterPro" id="IPR036396">
    <property type="entry name" value="Cyt_P450_sf"/>
</dbReference>
<keyword evidence="4 7" id="KW-0560">Oxidoreductase</keyword>
<dbReference type="CDD" id="cd11078">
    <property type="entry name" value="CYP130-like"/>
    <property type="match status" value="1"/>
</dbReference>
<dbReference type="InterPro" id="IPR017972">
    <property type="entry name" value="Cyt_P450_CS"/>
</dbReference>
<dbReference type="PRINTS" id="PR00359">
    <property type="entry name" value="BP450"/>
</dbReference>
<dbReference type="SUPFAM" id="SSF48264">
    <property type="entry name" value="Cytochrome P450"/>
    <property type="match status" value="1"/>
</dbReference>